<dbReference type="Proteomes" id="UP000236754">
    <property type="component" value="Unassembled WGS sequence"/>
</dbReference>
<proteinExistence type="predicted"/>
<feature type="transmembrane region" description="Helical" evidence="2">
    <location>
        <begin position="124"/>
        <end position="143"/>
    </location>
</feature>
<feature type="transmembrane region" description="Helical" evidence="2">
    <location>
        <begin position="411"/>
        <end position="430"/>
    </location>
</feature>
<feature type="transmembrane region" description="Helical" evidence="2">
    <location>
        <begin position="213"/>
        <end position="232"/>
    </location>
</feature>
<sequence>MARPGRRAAAPDAPAWSGMIVRMSESEPGHHPGTGRVAHRRVPMRGRDPEEPGRVSTPLELLLDLTFVVAVGSAASHFAEMLAAGHPGQAVAAFGLAMIAISIAWISFSWFASAFGTDDWLYRVLTMLQMIGVVVFALGLPAMFHSVEEGGRLELRAMVAGYVVMRVAMVLQWRRAARESPPFHDVGMANIRWTVIIQGAWIAVGFADVPRTATFVVFVFLSAMELMLPVLAQGNAAATPWHPHHVAERYGLFAIITLGEGVVGTVASSGGLLGGVNGTEWTGTAVAVVVAGVGLTFGMWWVYFITPFGDILVHRRSLGYLFGYGHIPVFAGIAGAGAGLHVAGLYLEGHAELGETAVVLALAVPVGLFLLMVYLLHTLLLSSGDRFHLLLISGTLAVLVLAALLAAAGVALAVCLLVVMLAPFVTVVGYETIGHRHQQRMLDAIAAPQN</sequence>
<evidence type="ECO:0000313" key="4">
    <source>
        <dbReference type="Proteomes" id="UP000236754"/>
    </source>
</evidence>
<feature type="region of interest" description="Disordered" evidence="1">
    <location>
        <begin position="24"/>
        <end position="55"/>
    </location>
</feature>
<evidence type="ECO:0000256" key="1">
    <source>
        <dbReference type="SAM" id="MobiDB-lite"/>
    </source>
</evidence>
<feature type="transmembrane region" description="Helical" evidence="2">
    <location>
        <begin position="318"/>
        <end position="344"/>
    </location>
</feature>
<evidence type="ECO:0000256" key="2">
    <source>
        <dbReference type="SAM" id="Phobius"/>
    </source>
</evidence>
<evidence type="ECO:0000313" key="3">
    <source>
        <dbReference type="EMBL" id="SEG82161.1"/>
    </source>
</evidence>
<feature type="transmembrane region" description="Helical" evidence="2">
    <location>
        <begin position="252"/>
        <end position="273"/>
    </location>
</feature>
<keyword evidence="2" id="KW-1133">Transmembrane helix</keyword>
<reference evidence="3 4" key="1">
    <citation type="submission" date="2016-10" db="EMBL/GenBank/DDBJ databases">
        <authorList>
            <person name="de Groot N.N."/>
        </authorList>
    </citation>
    <scope>NUCLEOTIDE SEQUENCE [LARGE SCALE GENOMIC DNA]</scope>
    <source>
        <strain evidence="3 4">CGMCC 4.2023</strain>
    </source>
</reference>
<accession>A0A1H6D9U2</accession>
<gene>
    <name evidence="3" type="ORF">SAMN05216223_11396</name>
</gene>
<keyword evidence="2" id="KW-0812">Transmembrane</keyword>
<feature type="transmembrane region" description="Helical" evidence="2">
    <location>
        <begin position="285"/>
        <end position="306"/>
    </location>
</feature>
<dbReference type="Pfam" id="PF06772">
    <property type="entry name" value="LtrA"/>
    <property type="match status" value="1"/>
</dbReference>
<feature type="transmembrane region" description="Helical" evidence="2">
    <location>
        <begin position="356"/>
        <end position="375"/>
    </location>
</feature>
<dbReference type="PANTHER" id="PTHR36840">
    <property type="entry name" value="BLL5714 PROTEIN"/>
    <property type="match status" value="1"/>
</dbReference>
<protein>
    <submittedName>
        <fullName evidence="3">Low temperature requirement protein LtrA</fullName>
    </submittedName>
</protein>
<feature type="transmembrane region" description="Helical" evidence="2">
    <location>
        <begin position="91"/>
        <end position="112"/>
    </location>
</feature>
<dbReference type="InterPro" id="IPR010640">
    <property type="entry name" value="Low_temperature_requirement_A"/>
</dbReference>
<dbReference type="PANTHER" id="PTHR36840:SF1">
    <property type="entry name" value="BLL5714 PROTEIN"/>
    <property type="match status" value="1"/>
</dbReference>
<keyword evidence="4" id="KW-1185">Reference proteome</keyword>
<organism evidence="3 4">
    <name type="scientific">Actinacidiphila yanglinensis</name>
    <dbReference type="NCBI Taxonomy" id="310779"/>
    <lineage>
        <taxon>Bacteria</taxon>
        <taxon>Bacillati</taxon>
        <taxon>Actinomycetota</taxon>
        <taxon>Actinomycetes</taxon>
        <taxon>Kitasatosporales</taxon>
        <taxon>Streptomycetaceae</taxon>
        <taxon>Actinacidiphila</taxon>
    </lineage>
</organism>
<name>A0A1H6D9U2_9ACTN</name>
<keyword evidence="2" id="KW-0472">Membrane</keyword>
<dbReference type="EMBL" id="FNVU01000013">
    <property type="protein sequence ID" value="SEG82161.1"/>
    <property type="molecule type" value="Genomic_DNA"/>
</dbReference>
<dbReference type="AlphaFoldDB" id="A0A1H6D9U2"/>